<dbReference type="PRINTS" id="PR00411">
    <property type="entry name" value="PNDRDTASEI"/>
</dbReference>
<organism evidence="14 15">
    <name type="scientific">Hymenobacter nivis</name>
    <dbReference type="NCBI Taxonomy" id="1850093"/>
    <lineage>
        <taxon>Bacteria</taxon>
        <taxon>Pseudomonadati</taxon>
        <taxon>Bacteroidota</taxon>
        <taxon>Cytophagia</taxon>
        <taxon>Cytophagales</taxon>
        <taxon>Hymenobacteraceae</taxon>
        <taxon>Hymenobacter</taxon>
    </lineage>
</organism>
<evidence type="ECO:0000256" key="8">
    <source>
        <dbReference type="PIRSR" id="PIRSR000350-2"/>
    </source>
</evidence>
<feature type="binding site" evidence="9">
    <location>
        <position position="322"/>
    </location>
    <ligand>
        <name>FAD</name>
        <dbReference type="ChEBI" id="CHEBI:57692"/>
    </ligand>
</feature>
<feature type="disulfide bond" description="Redox-active" evidence="10">
    <location>
        <begin position="44"/>
        <end position="49"/>
    </location>
</feature>
<dbReference type="SUPFAM" id="SSF55424">
    <property type="entry name" value="FAD/NAD-linked reductases, dimerisation (C-terminal) domain"/>
    <property type="match status" value="1"/>
</dbReference>
<dbReference type="FunFam" id="3.30.390.30:FF:000001">
    <property type="entry name" value="Dihydrolipoyl dehydrogenase"/>
    <property type="match status" value="1"/>
</dbReference>
<feature type="active site" description="Proton acceptor" evidence="8">
    <location>
        <position position="454"/>
    </location>
</feature>
<evidence type="ECO:0000256" key="3">
    <source>
        <dbReference type="ARBA" id="ARBA00022827"/>
    </source>
</evidence>
<evidence type="ECO:0000313" key="14">
    <source>
        <dbReference type="EMBL" id="AWM35513.1"/>
    </source>
</evidence>
<dbReference type="InterPro" id="IPR004099">
    <property type="entry name" value="Pyr_nucl-diS_OxRdtase_dimer"/>
</dbReference>
<dbReference type="Gene3D" id="3.50.50.60">
    <property type="entry name" value="FAD/NAD(P)-binding domain"/>
    <property type="match status" value="2"/>
</dbReference>
<dbReference type="AlphaFoldDB" id="A0A2Z3GP01"/>
<evidence type="ECO:0000256" key="10">
    <source>
        <dbReference type="PIRSR" id="PIRSR000350-4"/>
    </source>
</evidence>
<name>A0A2Z3GP01_9BACT</name>
<dbReference type="SUPFAM" id="SSF51905">
    <property type="entry name" value="FAD/NAD(P)-binding domain"/>
    <property type="match status" value="1"/>
</dbReference>
<dbReference type="InterPro" id="IPR016156">
    <property type="entry name" value="FAD/NAD-linked_Rdtase_dimer_sf"/>
</dbReference>
<feature type="binding site" evidence="9">
    <location>
        <position position="213"/>
    </location>
    <ligand>
        <name>NAD(+)</name>
        <dbReference type="ChEBI" id="CHEBI:57540"/>
    </ligand>
</feature>
<protein>
    <submittedName>
        <fullName evidence="14">FAD-containing oxidoreductase</fullName>
    </submittedName>
</protein>
<evidence type="ECO:0000256" key="5">
    <source>
        <dbReference type="ARBA" id="ARBA00023002"/>
    </source>
</evidence>
<evidence type="ECO:0000256" key="1">
    <source>
        <dbReference type="ARBA" id="ARBA00007532"/>
    </source>
</evidence>
<dbReference type="InterPro" id="IPR036188">
    <property type="entry name" value="FAD/NAD-bd_sf"/>
</dbReference>
<dbReference type="OrthoDB" id="9800167at2"/>
<keyword evidence="6" id="KW-1015">Disulfide bond</keyword>
<evidence type="ECO:0000256" key="7">
    <source>
        <dbReference type="ARBA" id="ARBA00023284"/>
    </source>
</evidence>
<dbReference type="Gene3D" id="3.30.390.30">
    <property type="match status" value="1"/>
</dbReference>
<dbReference type="InterPro" id="IPR023753">
    <property type="entry name" value="FAD/NAD-binding_dom"/>
</dbReference>
<proteinExistence type="inferred from homology"/>
<dbReference type="PANTHER" id="PTHR43014:SF2">
    <property type="entry name" value="MERCURIC REDUCTASE"/>
    <property type="match status" value="1"/>
</dbReference>
<feature type="domain" description="FAD/NAD(P)-binding" evidence="13">
    <location>
        <begin position="7"/>
        <end position="333"/>
    </location>
</feature>
<dbReference type="GO" id="GO:0003955">
    <property type="term" value="F:NAD(P)H dehydrogenase (quinone) activity"/>
    <property type="evidence" value="ECO:0007669"/>
    <property type="project" value="TreeGrafter"/>
</dbReference>
<comment type="similarity">
    <text evidence="1 11">Belongs to the class-I pyridine nucleotide-disulfide oxidoreductase family.</text>
</comment>
<dbReference type="PANTHER" id="PTHR43014">
    <property type="entry name" value="MERCURIC REDUCTASE"/>
    <property type="match status" value="1"/>
</dbReference>
<dbReference type="EMBL" id="CP029145">
    <property type="protein sequence ID" value="AWM35513.1"/>
    <property type="molecule type" value="Genomic_DNA"/>
</dbReference>
<keyword evidence="7 11" id="KW-0676">Redox-active center</keyword>
<dbReference type="Pfam" id="PF07992">
    <property type="entry name" value="Pyr_redox_2"/>
    <property type="match status" value="1"/>
</dbReference>
<accession>A0A2Z3GP01</accession>
<evidence type="ECO:0000256" key="9">
    <source>
        <dbReference type="PIRSR" id="PIRSR000350-3"/>
    </source>
</evidence>
<evidence type="ECO:0000256" key="2">
    <source>
        <dbReference type="ARBA" id="ARBA00022630"/>
    </source>
</evidence>
<dbReference type="PIRSF" id="PIRSF000350">
    <property type="entry name" value="Mercury_reductase_MerA"/>
    <property type="match status" value="1"/>
</dbReference>
<dbReference type="Pfam" id="PF02852">
    <property type="entry name" value="Pyr_redox_dim"/>
    <property type="match status" value="1"/>
</dbReference>
<evidence type="ECO:0000259" key="13">
    <source>
        <dbReference type="Pfam" id="PF07992"/>
    </source>
</evidence>
<dbReference type="KEGG" id="hnv:DDQ68_19415"/>
<evidence type="ECO:0000256" key="6">
    <source>
        <dbReference type="ARBA" id="ARBA00023157"/>
    </source>
</evidence>
<keyword evidence="3 9" id="KW-0274">FAD</keyword>
<reference evidence="15" key="1">
    <citation type="submission" date="2018-04" db="EMBL/GenBank/DDBJ databases">
        <title>Complete genome of Antarctic heterotrophic bacterium Hymenobacter nivis.</title>
        <authorList>
            <person name="Terashima M."/>
        </authorList>
    </citation>
    <scope>NUCLEOTIDE SEQUENCE [LARGE SCALE GENOMIC DNA]</scope>
    <source>
        <strain evidence="15">NBRC 111535</strain>
    </source>
</reference>
<dbReference type="PRINTS" id="PR00368">
    <property type="entry name" value="FADPNR"/>
</dbReference>
<keyword evidence="2 11" id="KW-0285">Flavoprotein</keyword>
<evidence type="ECO:0000259" key="12">
    <source>
        <dbReference type="Pfam" id="PF02852"/>
    </source>
</evidence>
<feature type="domain" description="Pyridine nucleotide-disulphide oxidoreductase dimerisation" evidence="12">
    <location>
        <begin position="358"/>
        <end position="462"/>
    </location>
</feature>
<gene>
    <name evidence="14" type="ORF">DDQ68_19415</name>
</gene>
<dbReference type="Proteomes" id="UP000245999">
    <property type="component" value="Chromosome"/>
</dbReference>
<evidence type="ECO:0000256" key="11">
    <source>
        <dbReference type="RuleBase" id="RU003691"/>
    </source>
</evidence>
<dbReference type="InterPro" id="IPR012999">
    <property type="entry name" value="Pyr_OxRdtase_I_AS"/>
</dbReference>
<dbReference type="GO" id="GO:0050660">
    <property type="term" value="F:flavin adenine dinucleotide binding"/>
    <property type="evidence" value="ECO:0007669"/>
    <property type="project" value="TreeGrafter"/>
</dbReference>
<evidence type="ECO:0000256" key="4">
    <source>
        <dbReference type="ARBA" id="ARBA00022857"/>
    </source>
</evidence>
<dbReference type="RefSeq" id="WP_109658525.1">
    <property type="nucleotide sequence ID" value="NZ_CP029145.1"/>
</dbReference>
<evidence type="ECO:0000313" key="15">
    <source>
        <dbReference type="Proteomes" id="UP000245999"/>
    </source>
</evidence>
<sequence length="477" mass="51312">MPASIKYDVLIIGSGQAGNPLATALAKAGRRVALIEKAQLGGSCINYGCIPTKTLLAAANRLHQLRTAPEVAAPSVPGAAELKVGLAAAMARKNALLAKLRAGLAENLTAPEVGVTVLHGHAAFTGPRTVRMVPDGAPHEYQDLTAPLIFINTGTHAAVPNVPGLAEVKYLTTTQLLDIDELPEHLIILGGGYIGLEFSQMFRRFGSRVTIVEQGTQLLEREDDDVCKALQTGLGADGVEFVLGAEVRRVSQGPDGHITLTAHTAEGERRIRGTHMLVATGRTPNTGDLGLDFAGIKTDEQGYVQVNDYLQTNVRGVYALGDVHGGPQFTHLSYDDYRIVRDALLHGKRRSARQRPLPYCIFTEPQVARIGLSEGQAQEKKQPYRVAVMPVSSTGRAQQTGEKVGFWKVLVGPDDRLLGACIVGAAAAEVMAMIEIAMAGRLRYQVLQEMVFAHPTWAESLNNVFRDLKEAKIKAEK</sequence>
<keyword evidence="9" id="KW-0520">NAD</keyword>
<dbReference type="InterPro" id="IPR001100">
    <property type="entry name" value="Pyr_nuc-diS_OxRdtase"/>
</dbReference>
<keyword evidence="5 11" id="KW-0560">Oxidoreductase</keyword>
<feature type="binding site" evidence="9">
    <location>
        <begin position="190"/>
        <end position="197"/>
    </location>
    <ligand>
        <name>NAD(+)</name>
        <dbReference type="ChEBI" id="CHEBI:57540"/>
    </ligand>
</feature>
<keyword evidence="15" id="KW-1185">Reference proteome</keyword>
<keyword evidence="9" id="KW-0547">Nucleotide-binding</keyword>
<feature type="binding site" evidence="9">
    <location>
        <position position="53"/>
    </location>
    <ligand>
        <name>FAD</name>
        <dbReference type="ChEBI" id="CHEBI:57692"/>
    </ligand>
</feature>
<feature type="binding site" evidence="9">
    <location>
        <position position="281"/>
    </location>
    <ligand>
        <name>NAD(+)</name>
        <dbReference type="ChEBI" id="CHEBI:57540"/>
    </ligand>
</feature>
<comment type="cofactor">
    <cofactor evidence="9">
        <name>FAD</name>
        <dbReference type="ChEBI" id="CHEBI:57692"/>
    </cofactor>
    <text evidence="9">Binds 1 FAD per subunit.</text>
</comment>
<dbReference type="GO" id="GO:0016668">
    <property type="term" value="F:oxidoreductase activity, acting on a sulfur group of donors, NAD(P) as acceptor"/>
    <property type="evidence" value="ECO:0007669"/>
    <property type="project" value="InterPro"/>
</dbReference>
<dbReference type="PROSITE" id="PS00076">
    <property type="entry name" value="PYRIDINE_REDOX_1"/>
    <property type="match status" value="1"/>
</dbReference>
<keyword evidence="4" id="KW-0521">NADP</keyword>